<proteinExistence type="predicted"/>
<feature type="domain" description="Integrase catalytic" evidence="2">
    <location>
        <begin position="469"/>
        <end position="632"/>
    </location>
</feature>
<dbReference type="InterPro" id="IPR025246">
    <property type="entry name" value="IS30-like_HTH"/>
</dbReference>
<dbReference type="InterPro" id="IPR051917">
    <property type="entry name" value="Transposase-Integrase"/>
</dbReference>
<keyword evidence="4" id="KW-1185">Reference proteome</keyword>
<dbReference type="SUPFAM" id="SSF53098">
    <property type="entry name" value="Ribonuclease H-like"/>
    <property type="match status" value="1"/>
</dbReference>
<dbReference type="InterPro" id="IPR012337">
    <property type="entry name" value="RNaseH-like_sf"/>
</dbReference>
<keyword evidence="1" id="KW-0233">DNA recombination</keyword>
<evidence type="ECO:0000259" key="2">
    <source>
        <dbReference type="PROSITE" id="PS50994"/>
    </source>
</evidence>
<dbReference type="GO" id="GO:0004803">
    <property type="term" value="F:transposase activity"/>
    <property type="evidence" value="ECO:0007669"/>
    <property type="project" value="TreeGrafter"/>
</dbReference>
<dbReference type="NCBIfam" id="NF033563">
    <property type="entry name" value="transpos_IS30"/>
    <property type="match status" value="1"/>
</dbReference>
<dbReference type="GO" id="GO:0003676">
    <property type="term" value="F:nucleic acid binding"/>
    <property type="evidence" value="ECO:0007669"/>
    <property type="project" value="InterPro"/>
</dbReference>
<dbReference type="GO" id="GO:0005829">
    <property type="term" value="C:cytosol"/>
    <property type="evidence" value="ECO:0007669"/>
    <property type="project" value="TreeGrafter"/>
</dbReference>
<dbReference type="Proteomes" id="UP000287519">
    <property type="component" value="Unassembled WGS sequence"/>
</dbReference>
<dbReference type="PROSITE" id="PS50994">
    <property type="entry name" value="INTEGRASE"/>
    <property type="match status" value="1"/>
</dbReference>
<dbReference type="InterPro" id="IPR053392">
    <property type="entry name" value="Transposase_IS30-like"/>
</dbReference>
<accession>A0A402CHA5</accession>
<dbReference type="InterPro" id="IPR001584">
    <property type="entry name" value="Integrase_cat-core"/>
</dbReference>
<comment type="caution">
    <text evidence="3">The sequence shown here is derived from an EMBL/GenBank/DDBJ whole genome shotgun (WGS) entry which is preliminary data.</text>
</comment>
<dbReference type="GO" id="GO:0015074">
    <property type="term" value="P:DNA integration"/>
    <property type="evidence" value="ECO:0007669"/>
    <property type="project" value="InterPro"/>
</dbReference>
<evidence type="ECO:0000313" key="3">
    <source>
        <dbReference type="EMBL" id="GCE42988.1"/>
    </source>
</evidence>
<dbReference type="PANTHER" id="PTHR10948:SF23">
    <property type="entry name" value="TRANSPOSASE INSI FOR INSERTION SEQUENCE ELEMENT IS30A-RELATED"/>
    <property type="match status" value="1"/>
</dbReference>
<sequence>MASRGGSAIVLRHATSIGSPNRHYPSGGVIQIVQGVRIDAPGFYRSLQHLRRGGVGMAKNADSAAQARFLGLVRDGRGLKYSARTAGVHLDVGYQWLRAEFFLLREGGLGCEQARATLGCVTSKIAVWEAAFNSGNYNRHHLRVERSREKAFWSAFAVRRTVRQSAVIAGVGSSTAYRWIEQRYYQLRADGVSETQARRRLRLSKTRAGAWESRRVLRIRKAVLGRDESIQVAVRGSTARIAAELASKEASRLSRTAVRDTRYWELIAQGETNIAASTLVGVTRQTGINIQRRARQRKTRTGADVPSERYLSLVERLQIADLDHLKLSIRAIAREIDRAPSTVKRELDRHRDSQGRYLPHVADETARRNRSRPREHKLLANDVLRGVVQRKLDRFWSPEEISGWLKLKYPEDSSMWLCMETMYRALLVPGGKGLDKKYAAKLRSGRSVRKPRWLGSARSLGAVRNMTMIGDRPEEVDAKAEVGHWEGDLILGLRCRSAMMTLRERKTQYGIIVNLPVDHTAESVKNAVIKAFSGLPKRMRRTLTWDQGTEMCLHREISAALDLKIYFAERSSPWQRGANENFNGLARQYFPKGTDLSVHSHAHVRSVTRELNTRPRKNLEYATPATVFNAERRATAHRRRTALELAMSTAVT</sequence>
<dbReference type="AlphaFoldDB" id="A0A402CHA5"/>
<dbReference type="EMBL" id="BHYM01000065">
    <property type="protein sequence ID" value="GCE42988.1"/>
    <property type="molecule type" value="Genomic_DNA"/>
</dbReference>
<reference evidence="3 4" key="1">
    <citation type="submission" date="2018-11" db="EMBL/GenBank/DDBJ databases">
        <title>Microbial catabolism of amino acid.</title>
        <authorList>
            <person name="Hibi M."/>
            <person name="Ogawa J."/>
        </authorList>
    </citation>
    <scope>NUCLEOTIDE SEQUENCE [LARGE SCALE GENOMIC DNA]</scope>
    <source>
        <strain evidence="3 4">C31-06</strain>
    </source>
</reference>
<dbReference type="InterPro" id="IPR036397">
    <property type="entry name" value="RNaseH_sf"/>
</dbReference>
<dbReference type="GO" id="GO:0006310">
    <property type="term" value="P:DNA recombination"/>
    <property type="evidence" value="ECO:0007669"/>
    <property type="project" value="UniProtKB-KW"/>
</dbReference>
<dbReference type="PANTHER" id="PTHR10948">
    <property type="entry name" value="TRANSPOSASE"/>
    <property type="match status" value="1"/>
</dbReference>
<dbReference type="Gene3D" id="3.30.420.10">
    <property type="entry name" value="Ribonuclease H-like superfamily/Ribonuclease H"/>
    <property type="match status" value="1"/>
</dbReference>
<organism evidence="3 4">
    <name type="scientific">Rhodococcus wratislaviensis</name>
    <name type="common">Tsukamurella wratislaviensis</name>
    <dbReference type="NCBI Taxonomy" id="44752"/>
    <lineage>
        <taxon>Bacteria</taxon>
        <taxon>Bacillati</taxon>
        <taxon>Actinomycetota</taxon>
        <taxon>Actinomycetes</taxon>
        <taxon>Mycobacteriales</taxon>
        <taxon>Nocardiaceae</taxon>
        <taxon>Rhodococcus</taxon>
    </lineage>
</organism>
<dbReference type="Pfam" id="PF13936">
    <property type="entry name" value="HTH_38"/>
    <property type="match status" value="1"/>
</dbReference>
<dbReference type="GO" id="GO:0032196">
    <property type="term" value="P:transposition"/>
    <property type="evidence" value="ECO:0007669"/>
    <property type="project" value="TreeGrafter"/>
</dbReference>
<evidence type="ECO:0000313" key="4">
    <source>
        <dbReference type="Proteomes" id="UP000287519"/>
    </source>
</evidence>
<name>A0A402CHA5_RHOWR</name>
<gene>
    <name evidence="3" type="ORF">Rhow_007117</name>
</gene>
<protein>
    <submittedName>
        <fullName evidence="3">Mobile element protein</fullName>
    </submittedName>
</protein>
<evidence type="ECO:0000256" key="1">
    <source>
        <dbReference type="ARBA" id="ARBA00023172"/>
    </source>
</evidence>